<sequence length="193" mass="22331">MRACCPSALGLTHRLLSVGTDVGRRLSSEHWDPQEINSYRQAIQTMAEDILSLRKHARVLEAENRMLRNHLIQEEMEEEQDNADKTQKLMSMRQKLLLSELDTKKLRDTVQHLQNELIRKNDREKELLLYQTQQPQAALLKRHQDKLQKMKALEETVRHQEKAGAGGKAARGRPRRECVEPPAQASLCTLLPR</sequence>
<evidence type="ECO:0000256" key="1">
    <source>
        <dbReference type="SAM" id="MobiDB-lite"/>
    </source>
</evidence>
<dbReference type="InterPro" id="IPR039889">
    <property type="entry name" value="CCD33"/>
</dbReference>
<accession>S7NKG8</accession>
<evidence type="ECO:0000313" key="3">
    <source>
        <dbReference type="Proteomes" id="UP000052978"/>
    </source>
</evidence>
<dbReference type="PANTHER" id="PTHR21623:SF2">
    <property type="entry name" value="COILED-COIL DOMAIN-CONTAINING PROTEIN 33"/>
    <property type="match status" value="1"/>
</dbReference>
<gene>
    <name evidence="2" type="ORF">D623_10027237</name>
</gene>
<dbReference type="AlphaFoldDB" id="S7NKG8"/>
<dbReference type="GO" id="GO:0005777">
    <property type="term" value="C:peroxisome"/>
    <property type="evidence" value="ECO:0007669"/>
    <property type="project" value="TreeGrafter"/>
</dbReference>
<name>S7NKG8_MYOBR</name>
<reference evidence="2 3" key="1">
    <citation type="journal article" date="2013" name="Nat. Commun.">
        <title>Genome analysis reveals insights into physiology and longevity of the Brandt's bat Myotis brandtii.</title>
        <authorList>
            <person name="Seim I."/>
            <person name="Fang X."/>
            <person name="Xiong Z."/>
            <person name="Lobanov A.V."/>
            <person name="Huang Z."/>
            <person name="Ma S."/>
            <person name="Feng Y."/>
            <person name="Turanov A.A."/>
            <person name="Zhu Y."/>
            <person name="Lenz T.L."/>
            <person name="Gerashchenko M.V."/>
            <person name="Fan D."/>
            <person name="Hee Yim S."/>
            <person name="Yao X."/>
            <person name="Jordan D."/>
            <person name="Xiong Y."/>
            <person name="Ma Y."/>
            <person name="Lyapunov A.N."/>
            <person name="Chen G."/>
            <person name="Kulakova O.I."/>
            <person name="Sun Y."/>
            <person name="Lee S.G."/>
            <person name="Bronson R.T."/>
            <person name="Moskalev A.A."/>
            <person name="Sunyaev S.R."/>
            <person name="Zhang G."/>
            <person name="Krogh A."/>
            <person name="Wang J."/>
            <person name="Gladyshev V.N."/>
        </authorList>
    </citation>
    <scope>NUCLEOTIDE SEQUENCE [LARGE SCALE GENOMIC DNA]</scope>
</reference>
<keyword evidence="3" id="KW-1185">Reference proteome</keyword>
<dbReference type="PANTHER" id="PTHR21623">
    <property type="entry name" value="SPERIOLIN-BINDING FACTOR"/>
    <property type="match status" value="1"/>
</dbReference>
<evidence type="ECO:0000313" key="2">
    <source>
        <dbReference type="EMBL" id="EPQ18029.1"/>
    </source>
</evidence>
<dbReference type="Proteomes" id="UP000052978">
    <property type="component" value="Unassembled WGS sequence"/>
</dbReference>
<dbReference type="EMBL" id="KE164449">
    <property type="protein sequence ID" value="EPQ18029.1"/>
    <property type="molecule type" value="Genomic_DNA"/>
</dbReference>
<protein>
    <submittedName>
        <fullName evidence="2">Coiled-coil domain-containing protein 33</fullName>
    </submittedName>
</protein>
<proteinExistence type="predicted"/>
<feature type="region of interest" description="Disordered" evidence="1">
    <location>
        <begin position="156"/>
        <end position="178"/>
    </location>
</feature>
<organism evidence="2 3">
    <name type="scientific">Myotis brandtii</name>
    <name type="common">Brandt's bat</name>
    <dbReference type="NCBI Taxonomy" id="109478"/>
    <lineage>
        <taxon>Eukaryota</taxon>
        <taxon>Metazoa</taxon>
        <taxon>Chordata</taxon>
        <taxon>Craniata</taxon>
        <taxon>Vertebrata</taxon>
        <taxon>Euteleostomi</taxon>
        <taxon>Mammalia</taxon>
        <taxon>Eutheria</taxon>
        <taxon>Laurasiatheria</taxon>
        <taxon>Chiroptera</taxon>
        <taxon>Yangochiroptera</taxon>
        <taxon>Vespertilionidae</taxon>
        <taxon>Myotis</taxon>
    </lineage>
</organism>